<protein>
    <submittedName>
        <fullName evidence="2">Uncharacterized protein</fullName>
    </submittedName>
</protein>
<accession>A0AAV4ZW65</accession>
<comment type="caution">
    <text evidence="2">The sequence shown here is derived from an EMBL/GenBank/DDBJ whole genome shotgun (WGS) entry which is preliminary data.</text>
</comment>
<evidence type="ECO:0000313" key="2">
    <source>
        <dbReference type="EMBL" id="GJJ05911.1"/>
    </source>
</evidence>
<evidence type="ECO:0000313" key="3">
    <source>
        <dbReference type="Proteomes" id="UP001050691"/>
    </source>
</evidence>
<gene>
    <name evidence="2" type="ORF">Clacol_000098</name>
</gene>
<sequence>MSAARRSKQSFLLYSPEPLRICNILGILTEALSNCSFIGVQVNDAALTLPECATGSVPSSRSKILPSWQLFSRLSALMICEFTVALRRRNMKKTIPNLSDIHLPTLSLPFQDDQVQTRRSILGRLHEGLVTEMAERPDPADNPNSGELDIDDFRANSPEVNPNNAI</sequence>
<keyword evidence="3" id="KW-1185">Reference proteome</keyword>
<name>A0AAV4ZW65_9AGAM</name>
<dbReference type="AlphaFoldDB" id="A0AAV4ZW65"/>
<organism evidence="2 3">
    <name type="scientific">Clathrus columnatus</name>
    <dbReference type="NCBI Taxonomy" id="1419009"/>
    <lineage>
        <taxon>Eukaryota</taxon>
        <taxon>Fungi</taxon>
        <taxon>Dikarya</taxon>
        <taxon>Basidiomycota</taxon>
        <taxon>Agaricomycotina</taxon>
        <taxon>Agaricomycetes</taxon>
        <taxon>Phallomycetidae</taxon>
        <taxon>Phallales</taxon>
        <taxon>Clathraceae</taxon>
        <taxon>Clathrus</taxon>
    </lineage>
</organism>
<reference evidence="2" key="1">
    <citation type="submission" date="2021-10" db="EMBL/GenBank/DDBJ databases">
        <title>De novo Genome Assembly of Clathrus columnatus (Basidiomycota, Fungi) Using Illumina and Nanopore Sequence Data.</title>
        <authorList>
            <person name="Ogiso-Tanaka E."/>
            <person name="Itagaki H."/>
            <person name="Hosoya T."/>
            <person name="Hosaka K."/>
        </authorList>
    </citation>
    <scope>NUCLEOTIDE SEQUENCE</scope>
    <source>
        <strain evidence="2">MO-923</strain>
    </source>
</reference>
<proteinExistence type="predicted"/>
<dbReference type="Proteomes" id="UP001050691">
    <property type="component" value="Unassembled WGS sequence"/>
</dbReference>
<dbReference type="EMBL" id="BPWL01000001">
    <property type="protein sequence ID" value="GJJ05911.1"/>
    <property type="molecule type" value="Genomic_DNA"/>
</dbReference>
<feature type="region of interest" description="Disordered" evidence="1">
    <location>
        <begin position="131"/>
        <end position="166"/>
    </location>
</feature>
<evidence type="ECO:0000256" key="1">
    <source>
        <dbReference type="SAM" id="MobiDB-lite"/>
    </source>
</evidence>